<evidence type="ECO:0000313" key="3">
    <source>
        <dbReference type="EMBL" id="KAJ8018354.1"/>
    </source>
</evidence>
<dbReference type="EMBL" id="JAIZAY010000419">
    <property type="protein sequence ID" value="KAJ8018354.1"/>
    <property type="molecule type" value="Genomic_DNA"/>
</dbReference>
<proteinExistence type="predicted"/>
<sequence>MKLSSIVLQPPNIVIHVFTEHDPDCQICADRQWNDDVLLEYFQRKGMFVWKEEEEVVGVVVDRDLSKKWIPNSGNAEFQELADASKECGLKSQTGETIATVEAQHYDGRILQSKYSIRHANCEMIIPQSIASASNRSLYLCHVCAKYRSSLQRKEQSHKSRQGGKAKSVPIKFLSPKELRGRIDELKREKVTLSQQKRRLRDKVEQLMKEESVEVMEEEAEKLHDIVLKSKSSIESLLPPGSCCDLLWRQQMEAASKPAKQMRWHPAVLRWAVAIHTKSAAAYTRGECCVSPYGDSCSHHLNTQCCHVIHLQFRGQRIQWTDIIAFMEWDQGIHRANPGLRLTPKVTPEHLYLTPGLRMKVRLAAQVMSNTVANGLEMMKKKHLSSTILLLRNVNKFFDCLNVARQDQGLRSRNENLKPYTSLDEPRFEVCFIQA</sequence>
<feature type="domain" description="Transposable element P transposase-like GTP-binding insertion" evidence="2">
    <location>
        <begin position="311"/>
        <end position="404"/>
    </location>
</feature>
<gene>
    <name evidence="3" type="ORF">HOLleu_43697</name>
</gene>
<keyword evidence="1" id="KW-0175">Coiled coil</keyword>
<protein>
    <recommendedName>
        <fullName evidence="2">Transposable element P transposase-like GTP-binding insertion domain-containing protein</fullName>
    </recommendedName>
</protein>
<dbReference type="Pfam" id="PF21788">
    <property type="entry name" value="TNP-like_GBD"/>
    <property type="match status" value="1"/>
</dbReference>
<evidence type="ECO:0000256" key="1">
    <source>
        <dbReference type="SAM" id="Coils"/>
    </source>
</evidence>
<dbReference type="InterPro" id="IPR048366">
    <property type="entry name" value="TNP-like_GBD"/>
</dbReference>
<dbReference type="Proteomes" id="UP001152320">
    <property type="component" value="Unassembled WGS sequence"/>
</dbReference>
<reference evidence="3" key="1">
    <citation type="submission" date="2021-10" db="EMBL/GenBank/DDBJ databases">
        <title>Tropical sea cucumber genome reveals ecological adaptation and Cuvierian tubules defense mechanism.</title>
        <authorList>
            <person name="Chen T."/>
        </authorList>
    </citation>
    <scope>NUCLEOTIDE SEQUENCE</scope>
    <source>
        <strain evidence="3">Nanhai2018</strain>
        <tissue evidence="3">Muscle</tissue>
    </source>
</reference>
<accession>A0A9Q0YBB7</accession>
<dbReference type="OrthoDB" id="8192384at2759"/>
<evidence type="ECO:0000313" key="4">
    <source>
        <dbReference type="Proteomes" id="UP001152320"/>
    </source>
</evidence>
<name>A0A9Q0YBB7_HOLLE</name>
<comment type="caution">
    <text evidence="3">The sequence shown here is derived from an EMBL/GenBank/DDBJ whole genome shotgun (WGS) entry which is preliminary data.</text>
</comment>
<dbReference type="AlphaFoldDB" id="A0A9Q0YBB7"/>
<evidence type="ECO:0000259" key="2">
    <source>
        <dbReference type="Pfam" id="PF21788"/>
    </source>
</evidence>
<keyword evidence="4" id="KW-1185">Reference proteome</keyword>
<organism evidence="3 4">
    <name type="scientific">Holothuria leucospilota</name>
    <name type="common">Black long sea cucumber</name>
    <name type="synonym">Mertensiothuria leucospilota</name>
    <dbReference type="NCBI Taxonomy" id="206669"/>
    <lineage>
        <taxon>Eukaryota</taxon>
        <taxon>Metazoa</taxon>
        <taxon>Echinodermata</taxon>
        <taxon>Eleutherozoa</taxon>
        <taxon>Echinozoa</taxon>
        <taxon>Holothuroidea</taxon>
        <taxon>Aspidochirotacea</taxon>
        <taxon>Aspidochirotida</taxon>
        <taxon>Holothuriidae</taxon>
        <taxon>Holothuria</taxon>
    </lineage>
</organism>
<feature type="coiled-coil region" evidence="1">
    <location>
        <begin position="183"/>
        <end position="221"/>
    </location>
</feature>